<feature type="domain" description="NodB homology" evidence="1">
    <location>
        <begin position="71"/>
        <end position="256"/>
    </location>
</feature>
<dbReference type="Proteomes" id="UP000730618">
    <property type="component" value="Unassembled WGS sequence"/>
</dbReference>
<dbReference type="EMBL" id="CAJVCE010000037">
    <property type="protein sequence ID" value="CAG7657751.1"/>
    <property type="molecule type" value="Genomic_DNA"/>
</dbReference>
<sequence>MMNDGRPNGLMGQLMRIWVWVCCIPLLFVTIGHEAAWAQSPADAGGTDVYAALKSGQRVELEKNYRTPDKPTVYLTFDDGPSKQTPQVLDILKQEEVKGTFFVLGEQVQAQQELVRRMVREGHAVGNHTYNHVYKELYADFSAFWGQIQRTEQAVEDAAGVRPRMVRAPGGTFGNFDPFYFYYLDQAGYEIYDWNIDSGDSARVGVPAKEIYDTVAKGPFRHEVVVLMHDSSGHGETVKALPQIIALFKSKGYQFEVLSPEVKPIHFSNGKPKWSRSVSPQGFDKFVNAAAEHQHTAWAELEEDGGTEPGMTIEPPPPTAIASAGPSSEAIGPDKLAIRMDERTLVLDKGDFRLHDGSYVVPLRKLGETMGASIEWLGEQRTAKITYGLYTAEYDMSKHELRIEQHHAADTHGSMKRIALPDMELIDGTLYVPLRYTVEWLGDSIAGYVMDNGQGQAEVRITQRGGRALPWLGMSRSATG</sequence>
<reference evidence="2 3" key="1">
    <citation type="submission" date="2021-06" db="EMBL/GenBank/DDBJ databases">
        <authorList>
            <person name="Criscuolo A."/>
        </authorList>
    </citation>
    <scope>NUCLEOTIDE SEQUENCE [LARGE SCALE GENOMIC DNA]</scope>
    <source>
        <strain evidence="3">CIP 111802</strain>
    </source>
</reference>
<evidence type="ECO:0000313" key="3">
    <source>
        <dbReference type="Proteomes" id="UP000730618"/>
    </source>
</evidence>
<name>A0ABN7U0I8_9BACL</name>
<dbReference type="PANTHER" id="PTHR10587">
    <property type="entry name" value="GLYCOSYL TRANSFERASE-RELATED"/>
    <property type="match status" value="1"/>
</dbReference>
<dbReference type="InterPro" id="IPR050248">
    <property type="entry name" value="Polysacc_deacetylase_ArnD"/>
</dbReference>
<dbReference type="InterPro" id="IPR002509">
    <property type="entry name" value="NODB_dom"/>
</dbReference>
<dbReference type="PROSITE" id="PS51677">
    <property type="entry name" value="NODB"/>
    <property type="match status" value="1"/>
</dbReference>
<dbReference type="Pfam" id="PF07833">
    <property type="entry name" value="Cu_amine_oxidN1"/>
    <property type="match status" value="1"/>
</dbReference>
<dbReference type="PANTHER" id="PTHR10587:SF125">
    <property type="entry name" value="POLYSACCHARIDE DEACETYLASE YHEN-RELATED"/>
    <property type="match status" value="1"/>
</dbReference>
<keyword evidence="3" id="KW-1185">Reference proteome</keyword>
<accession>A0ABN7U0I8</accession>
<gene>
    <name evidence="2" type="ORF">PAECIP111802_06850</name>
</gene>
<organism evidence="2 3">
    <name type="scientific">Paenibacillus allorhizosphaerae</name>
    <dbReference type="NCBI Taxonomy" id="2849866"/>
    <lineage>
        <taxon>Bacteria</taxon>
        <taxon>Bacillati</taxon>
        <taxon>Bacillota</taxon>
        <taxon>Bacilli</taxon>
        <taxon>Bacillales</taxon>
        <taxon>Paenibacillaceae</taxon>
        <taxon>Paenibacillus</taxon>
    </lineage>
</organism>
<protein>
    <recommendedName>
        <fullName evidence="1">NodB homology domain-containing protein</fullName>
    </recommendedName>
</protein>
<proteinExistence type="predicted"/>
<dbReference type="RefSeq" id="WP_230415687.1">
    <property type="nucleotide sequence ID" value="NZ_CAJVCE010000037.1"/>
</dbReference>
<evidence type="ECO:0000259" key="1">
    <source>
        <dbReference type="PROSITE" id="PS51677"/>
    </source>
</evidence>
<comment type="caution">
    <text evidence="2">The sequence shown here is derived from an EMBL/GenBank/DDBJ whole genome shotgun (WGS) entry which is preliminary data.</text>
</comment>
<dbReference type="Pfam" id="PF01522">
    <property type="entry name" value="Polysacc_deac_1"/>
    <property type="match status" value="1"/>
</dbReference>
<dbReference type="InterPro" id="IPR012854">
    <property type="entry name" value="Cu_amine_oxidase-like_N"/>
</dbReference>
<dbReference type="CDD" id="cd10944">
    <property type="entry name" value="CE4_SmPgdA_like"/>
    <property type="match status" value="1"/>
</dbReference>
<evidence type="ECO:0000313" key="2">
    <source>
        <dbReference type="EMBL" id="CAG7657751.1"/>
    </source>
</evidence>